<proteinExistence type="inferred from homology"/>
<accession>A0A937K5S8</accession>
<feature type="domain" description="Flagellar hook-associated protein 2 C-terminal" evidence="7">
    <location>
        <begin position="313"/>
        <end position="585"/>
    </location>
</feature>
<evidence type="ECO:0000313" key="9">
    <source>
        <dbReference type="Proteomes" id="UP000623681"/>
    </source>
</evidence>
<evidence type="ECO:0000256" key="2">
    <source>
        <dbReference type="ARBA" id="ARBA00011255"/>
    </source>
</evidence>
<evidence type="ECO:0000256" key="4">
    <source>
        <dbReference type="ARBA" id="ARBA00023143"/>
    </source>
</evidence>
<keyword evidence="9" id="KW-1185">Reference proteome</keyword>
<gene>
    <name evidence="8" type="primary">fliD</name>
    <name evidence="8" type="ORF">JK634_13930</name>
</gene>
<dbReference type="GO" id="GO:0071973">
    <property type="term" value="P:bacterial-type flagellum-dependent cell motility"/>
    <property type="evidence" value="ECO:0007669"/>
    <property type="project" value="TreeGrafter"/>
</dbReference>
<dbReference type="AlphaFoldDB" id="A0A937K5S8"/>
<comment type="similarity">
    <text evidence="1 5">Belongs to the FliD family.</text>
</comment>
<dbReference type="EMBL" id="JAESWA010000023">
    <property type="protein sequence ID" value="MBL4932908.1"/>
    <property type="molecule type" value="Genomic_DNA"/>
</dbReference>
<evidence type="ECO:0000313" key="8">
    <source>
        <dbReference type="EMBL" id="MBL4932908.1"/>
    </source>
</evidence>
<name>A0A937K5S8_9CLOT</name>
<comment type="subunit">
    <text evidence="2 5">Homopentamer.</text>
</comment>
<protein>
    <recommendedName>
        <fullName evidence="5">Flagellar hook-associated protein 2</fullName>
        <shortName evidence="5">HAP2</shortName>
    </recommendedName>
    <alternativeName>
        <fullName evidence="5">Flagellar cap protein</fullName>
    </alternativeName>
</protein>
<organism evidence="8 9">
    <name type="scientific">Clostridium paridis</name>
    <dbReference type="NCBI Taxonomy" id="2803863"/>
    <lineage>
        <taxon>Bacteria</taxon>
        <taxon>Bacillati</taxon>
        <taxon>Bacillota</taxon>
        <taxon>Clostridia</taxon>
        <taxon>Eubacteriales</taxon>
        <taxon>Clostridiaceae</taxon>
        <taxon>Clostridium</taxon>
    </lineage>
</organism>
<dbReference type="PANTHER" id="PTHR30288:SF0">
    <property type="entry name" value="FLAGELLAR HOOK-ASSOCIATED PROTEIN 2"/>
    <property type="match status" value="1"/>
</dbReference>
<keyword evidence="4 5" id="KW-0975">Bacterial flagellum</keyword>
<keyword evidence="8" id="KW-0282">Flagellum</keyword>
<dbReference type="InterPro" id="IPR010809">
    <property type="entry name" value="FliD_C"/>
</dbReference>
<comment type="subcellular location">
    <subcellularLocation>
        <location evidence="5">Secreted</location>
    </subcellularLocation>
    <subcellularLocation>
        <location evidence="5">Bacterial flagellum</location>
    </subcellularLocation>
</comment>
<dbReference type="GO" id="GO:0007155">
    <property type="term" value="P:cell adhesion"/>
    <property type="evidence" value="ECO:0007669"/>
    <property type="project" value="InterPro"/>
</dbReference>
<dbReference type="RefSeq" id="WP_202768291.1">
    <property type="nucleotide sequence ID" value="NZ_JAESWA010000023.1"/>
</dbReference>
<reference evidence="8" key="1">
    <citation type="submission" date="2021-01" db="EMBL/GenBank/DDBJ databases">
        <title>Genome public.</title>
        <authorList>
            <person name="Liu C."/>
            <person name="Sun Q."/>
        </authorList>
    </citation>
    <scope>NUCLEOTIDE SEQUENCE</scope>
    <source>
        <strain evidence="8">YIM B02565</strain>
    </source>
</reference>
<keyword evidence="8" id="KW-0969">Cilium</keyword>
<dbReference type="GO" id="GO:0009424">
    <property type="term" value="C:bacterial-type flagellum hook"/>
    <property type="evidence" value="ECO:0007669"/>
    <property type="project" value="UniProtKB-UniRule"/>
</dbReference>
<evidence type="ECO:0000256" key="3">
    <source>
        <dbReference type="ARBA" id="ARBA00023054"/>
    </source>
</evidence>
<keyword evidence="5" id="KW-0964">Secreted</keyword>
<dbReference type="Pfam" id="PF02465">
    <property type="entry name" value="FliD_N"/>
    <property type="match status" value="1"/>
</dbReference>
<evidence type="ECO:0000259" key="6">
    <source>
        <dbReference type="Pfam" id="PF02465"/>
    </source>
</evidence>
<evidence type="ECO:0000256" key="1">
    <source>
        <dbReference type="ARBA" id="ARBA00009764"/>
    </source>
</evidence>
<evidence type="ECO:0000256" key="5">
    <source>
        <dbReference type="RuleBase" id="RU362066"/>
    </source>
</evidence>
<dbReference type="Pfam" id="PF07195">
    <property type="entry name" value="FliD_C"/>
    <property type="match status" value="1"/>
</dbReference>
<keyword evidence="8" id="KW-0966">Cell projection</keyword>
<sequence length="598" mass="65342">MSSVSSSTSTQNMSGNRVTGLSGMDVESMVKAAMLGQQNKINKAMQQKQLVQFQQEAYRDVIKDLRDFYSKYTDITKTDTSLLLSKNYQTSVFNSPSPAVSAVGLSGAQVGTYKVQVNKLATPAQVEYSDFSGLLNKSNDIYIDGKKVTVDLTGITSATDSATINTIVTKFNDAITNAGVSAKMSRSDLSGKYILQTTGTGSNQTIGMAPIQTTVALGNLAGKILTFNIDGYGYDVDLSAYTNLPTDNDTILAAIRNGTSGKLGYTSDGTNVTFTTTSLGSSSSFGIVNKTTGTNIVPLINGSNQALNSRGTDSEVQVSDTYGNNNITKTFQGNDFVIDNVKFTISDVTPSPVVISGKTDVEDLKKRIVNFVNDYNNLLDKITTKLQEKKNPDYPPLTDDQKSSMTQDQINQWEAKTKEGLLRNDNYLSSIVSQLRSAFNTPVTGSNMKYYDMGIDFTNDYTKPGQLVIDEDKLTTALQNDPDKVYKLFTSAANPLDTKEKQFNDSGIVQRFKTILNDNVINSGSQLLKKVGFEGTLTFYNNDMKKTIDDQTKSILDMQEKFTDQQNRLYQRYAALETAMNNYNSQATYLSSAFGGGQ</sequence>
<dbReference type="GO" id="GO:0009421">
    <property type="term" value="C:bacterial-type flagellum filament cap"/>
    <property type="evidence" value="ECO:0007669"/>
    <property type="project" value="InterPro"/>
</dbReference>
<dbReference type="PANTHER" id="PTHR30288">
    <property type="entry name" value="FLAGELLAR CAP/ASSEMBLY PROTEIN FLID"/>
    <property type="match status" value="1"/>
</dbReference>
<dbReference type="InterPro" id="IPR040026">
    <property type="entry name" value="FliD"/>
</dbReference>
<dbReference type="Proteomes" id="UP000623681">
    <property type="component" value="Unassembled WGS sequence"/>
</dbReference>
<evidence type="ECO:0000259" key="7">
    <source>
        <dbReference type="Pfam" id="PF07195"/>
    </source>
</evidence>
<keyword evidence="3" id="KW-0175">Coiled coil</keyword>
<comment type="function">
    <text evidence="5">Required for morphogenesis and for the elongation of the flagellar filament by facilitating polymerization of the flagellin monomers at the tip of growing filament. Forms a capping structure, which prevents flagellin subunits (transported through the central channel of the flagellum) from leaking out without polymerization at the distal end.</text>
</comment>
<dbReference type="GO" id="GO:0005576">
    <property type="term" value="C:extracellular region"/>
    <property type="evidence" value="ECO:0007669"/>
    <property type="project" value="UniProtKB-SubCell"/>
</dbReference>
<feature type="domain" description="Flagellar hook-associated protein 2 N-terminal" evidence="6">
    <location>
        <begin position="22"/>
        <end position="123"/>
    </location>
</feature>
<dbReference type="InterPro" id="IPR003481">
    <property type="entry name" value="FliD_N"/>
</dbReference>
<comment type="caution">
    <text evidence="8">The sequence shown here is derived from an EMBL/GenBank/DDBJ whole genome shotgun (WGS) entry which is preliminary data.</text>
</comment>